<comment type="similarity">
    <text evidence="1">Belongs to the membrane fusion protein (MFP) (TC 8.A.1) family.</text>
</comment>
<sequence length="403" mass="43853">MHSEQDGQMRLQQPPGPKVVTSKSSVNFKMISGTIIVLIVVGVAAGLVPRLRQKNELAAEMRQLSIPRVTVVSPKPGQSSSHLPLPAEIKPWIETPIYARSNGYLRRRLVDIGDHVEAGQLLLEIDTPELDQELERARALQAQAEAALDLSKVTSSRWAGLSKTRVVSDQENEEKQADLKLKGAAAESARAEVRRLENLKSFSRVTAPFAGAITIRNIDEGDLIVAAGSKELLHLAQTQRLRVFVRVPQVIARSIAPGQMADVSIAECPGRVFSAEVVRTAGAIEADSRTLLVELNMNNPKDEILAGSYAQVRFSEAKLEPLPTLPANTILFRPEGPQVCVVREGGKVELCTVKLGRDFGQMIEIVTGVDSKDRVIINPSESLVSGTIVSVSEMTKKENSKSK</sequence>
<evidence type="ECO:0000313" key="7">
    <source>
        <dbReference type="EMBL" id="MBI5248843.1"/>
    </source>
</evidence>
<dbReference type="Gene3D" id="2.40.30.170">
    <property type="match status" value="1"/>
</dbReference>
<proteinExistence type="inferred from homology"/>
<dbReference type="SUPFAM" id="SSF111369">
    <property type="entry name" value="HlyD-like secretion proteins"/>
    <property type="match status" value="1"/>
</dbReference>
<feature type="region of interest" description="Disordered" evidence="2">
    <location>
        <begin position="1"/>
        <end position="22"/>
    </location>
</feature>
<feature type="domain" description="Multidrug resistance protein MdtA-like alpha-helical hairpin" evidence="4">
    <location>
        <begin position="134"/>
        <end position="193"/>
    </location>
</feature>
<organism evidence="7 8">
    <name type="scientific">Desulfomonile tiedjei</name>
    <dbReference type="NCBI Taxonomy" id="2358"/>
    <lineage>
        <taxon>Bacteria</taxon>
        <taxon>Pseudomonadati</taxon>
        <taxon>Thermodesulfobacteriota</taxon>
        <taxon>Desulfomonilia</taxon>
        <taxon>Desulfomonilales</taxon>
        <taxon>Desulfomonilaceae</taxon>
        <taxon>Desulfomonile</taxon>
    </lineage>
</organism>
<dbReference type="InterPro" id="IPR058625">
    <property type="entry name" value="MdtA-like_BSH"/>
</dbReference>
<dbReference type="Pfam" id="PF25917">
    <property type="entry name" value="BSH_RND"/>
    <property type="match status" value="1"/>
</dbReference>
<dbReference type="GO" id="GO:0015562">
    <property type="term" value="F:efflux transmembrane transporter activity"/>
    <property type="evidence" value="ECO:0007669"/>
    <property type="project" value="TreeGrafter"/>
</dbReference>
<evidence type="ECO:0000259" key="6">
    <source>
        <dbReference type="Pfam" id="PF25954"/>
    </source>
</evidence>
<dbReference type="Gene3D" id="1.10.287.470">
    <property type="entry name" value="Helix hairpin bin"/>
    <property type="match status" value="1"/>
</dbReference>
<keyword evidence="3" id="KW-0812">Transmembrane</keyword>
<reference evidence="7" key="1">
    <citation type="submission" date="2020-07" db="EMBL/GenBank/DDBJ databases">
        <title>Huge and variable diversity of episymbiotic CPR bacteria and DPANN archaea in groundwater ecosystems.</title>
        <authorList>
            <person name="He C.Y."/>
            <person name="Keren R."/>
            <person name="Whittaker M."/>
            <person name="Farag I.F."/>
            <person name="Doudna J."/>
            <person name="Cate J.H.D."/>
            <person name="Banfield J.F."/>
        </authorList>
    </citation>
    <scope>NUCLEOTIDE SEQUENCE</scope>
    <source>
        <strain evidence="7">NC_groundwater_1664_Pr3_B-0.1um_52_9</strain>
    </source>
</reference>
<dbReference type="PANTHER" id="PTHR30469:SF37">
    <property type="entry name" value="RAGD PROTEIN"/>
    <property type="match status" value="1"/>
</dbReference>
<dbReference type="InterPro" id="IPR058792">
    <property type="entry name" value="Beta-barrel_RND_2"/>
</dbReference>
<name>A0A9D6UYX8_9BACT</name>
<evidence type="ECO:0000259" key="4">
    <source>
        <dbReference type="Pfam" id="PF25876"/>
    </source>
</evidence>
<keyword evidence="3" id="KW-0472">Membrane</keyword>
<dbReference type="Proteomes" id="UP000807825">
    <property type="component" value="Unassembled WGS sequence"/>
</dbReference>
<evidence type="ECO:0000259" key="5">
    <source>
        <dbReference type="Pfam" id="PF25917"/>
    </source>
</evidence>
<feature type="domain" description="CusB-like beta-barrel" evidence="6">
    <location>
        <begin position="245"/>
        <end position="317"/>
    </location>
</feature>
<feature type="transmembrane region" description="Helical" evidence="3">
    <location>
        <begin position="30"/>
        <end position="48"/>
    </location>
</feature>
<keyword evidence="3" id="KW-1133">Transmembrane helix</keyword>
<dbReference type="GO" id="GO:1990281">
    <property type="term" value="C:efflux pump complex"/>
    <property type="evidence" value="ECO:0007669"/>
    <property type="project" value="TreeGrafter"/>
</dbReference>
<comment type="caution">
    <text evidence="7">The sequence shown here is derived from an EMBL/GenBank/DDBJ whole genome shotgun (WGS) entry which is preliminary data.</text>
</comment>
<accession>A0A9D6UYX8</accession>
<dbReference type="InterPro" id="IPR006143">
    <property type="entry name" value="RND_pump_MFP"/>
</dbReference>
<protein>
    <submittedName>
        <fullName evidence="7">Efflux RND transporter periplasmic adaptor subunit</fullName>
    </submittedName>
</protein>
<dbReference type="EMBL" id="JACRDE010000148">
    <property type="protein sequence ID" value="MBI5248843.1"/>
    <property type="molecule type" value="Genomic_DNA"/>
</dbReference>
<dbReference type="Pfam" id="PF25954">
    <property type="entry name" value="Beta-barrel_RND_2"/>
    <property type="match status" value="1"/>
</dbReference>
<evidence type="ECO:0000313" key="8">
    <source>
        <dbReference type="Proteomes" id="UP000807825"/>
    </source>
</evidence>
<dbReference type="Gene3D" id="2.40.50.100">
    <property type="match status" value="1"/>
</dbReference>
<dbReference type="InterPro" id="IPR058624">
    <property type="entry name" value="MdtA-like_HH"/>
</dbReference>
<dbReference type="AlphaFoldDB" id="A0A9D6UYX8"/>
<dbReference type="Gene3D" id="2.40.420.20">
    <property type="match status" value="1"/>
</dbReference>
<evidence type="ECO:0000256" key="2">
    <source>
        <dbReference type="SAM" id="MobiDB-lite"/>
    </source>
</evidence>
<gene>
    <name evidence="7" type="ORF">HY912_05055</name>
</gene>
<dbReference type="NCBIfam" id="TIGR01730">
    <property type="entry name" value="RND_mfp"/>
    <property type="match status" value="1"/>
</dbReference>
<feature type="domain" description="Multidrug resistance protein MdtA-like barrel-sandwich hybrid" evidence="5">
    <location>
        <begin position="97"/>
        <end position="231"/>
    </location>
</feature>
<dbReference type="Pfam" id="PF25876">
    <property type="entry name" value="HH_MFP_RND"/>
    <property type="match status" value="1"/>
</dbReference>
<evidence type="ECO:0000256" key="3">
    <source>
        <dbReference type="SAM" id="Phobius"/>
    </source>
</evidence>
<dbReference type="PANTHER" id="PTHR30469">
    <property type="entry name" value="MULTIDRUG RESISTANCE PROTEIN MDTA"/>
    <property type="match status" value="1"/>
</dbReference>
<evidence type="ECO:0000256" key="1">
    <source>
        <dbReference type="ARBA" id="ARBA00009477"/>
    </source>
</evidence>